<evidence type="ECO:0000259" key="1">
    <source>
        <dbReference type="PROSITE" id="PS51186"/>
    </source>
</evidence>
<dbReference type="PANTHER" id="PTHR43328">
    <property type="entry name" value="ACETYLTRANSFERASE-RELATED"/>
    <property type="match status" value="1"/>
</dbReference>
<reference evidence="2 3" key="2">
    <citation type="submission" date="2019-09" db="EMBL/GenBank/DDBJ databases">
        <authorList>
            <person name="Jin C."/>
        </authorList>
    </citation>
    <scope>NUCLEOTIDE SEQUENCE [LARGE SCALE GENOMIC DNA]</scope>
    <source>
        <strain evidence="2 3">BN140078</strain>
    </source>
</reference>
<protein>
    <submittedName>
        <fullName evidence="2">GNAT family N-acetyltransferase</fullName>
    </submittedName>
</protein>
<dbReference type="SUPFAM" id="SSF48403">
    <property type="entry name" value="Ankyrin repeat"/>
    <property type="match status" value="1"/>
</dbReference>
<dbReference type="AlphaFoldDB" id="A0A5B2VLZ1"/>
<gene>
    <name evidence="2" type="ORF">F0L74_24130</name>
</gene>
<dbReference type="SUPFAM" id="SSF55729">
    <property type="entry name" value="Acyl-CoA N-acyltransferases (Nat)"/>
    <property type="match status" value="1"/>
</dbReference>
<sequence>MATYFPVLKNATAAQLEQAAAFNHQELFTRNAMAQGGLVKTSAGLTCTYGGPDKEAMVGFPVLEAAGAGGQLDAMMDWYRQYPPNGIGCWSLHPPQPADLGIRLLARGFKRGWRPCWMGLDLQKIQTAHPVPAGLELHADNTTGIDLTPNLPYAGEDGAISPALLQQQPEIAQRFIATLNGQVVGHSCVFLTTGPYGAAGIYNVGVVPHAREKGIGKAVVIAACQYAKEQGYHYAVLNATGRRMYNQVGFSWIGDGYTWWLHGDLFRKHPPKAQQIALAEAIGRGIIPANGSFETQDLHTILANGMTLMQLAVQCQQPAAAAWLVERGVGYSALDAWDLGWKDKAAALLATHPEQANQQYGDWQATLLHLAAERNDLALAKLALAAHPDLTITDKRYNGTPLGWAQHLQRNEIIQLIMAEQ</sequence>
<dbReference type="Proteomes" id="UP000324611">
    <property type="component" value="Unassembled WGS sequence"/>
</dbReference>
<dbReference type="PANTHER" id="PTHR43328:SF1">
    <property type="entry name" value="N-ACETYLTRANSFERASE DOMAIN-CONTAINING PROTEIN"/>
    <property type="match status" value="1"/>
</dbReference>
<dbReference type="Gene3D" id="1.25.40.20">
    <property type="entry name" value="Ankyrin repeat-containing domain"/>
    <property type="match status" value="1"/>
</dbReference>
<keyword evidence="2" id="KW-0808">Transferase</keyword>
<evidence type="ECO:0000313" key="2">
    <source>
        <dbReference type="EMBL" id="KAA2239297.1"/>
    </source>
</evidence>
<feature type="domain" description="N-acetyltransferase" evidence="1">
    <location>
        <begin position="135"/>
        <end position="271"/>
    </location>
</feature>
<comment type="caution">
    <text evidence="2">The sequence shown here is derived from an EMBL/GenBank/DDBJ whole genome shotgun (WGS) entry which is preliminary data.</text>
</comment>
<dbReference type="RefSeq" id="WP_149840476.1">
    <property type="nucleotide sequence ID" value="NZ_VUOC01000004.1"/>
</dbReference>
<dbReference type="InterPro" id="IPR000182">
    <property type="entry name" value="GNAT_dom"/>
</dbReference>
<evidence type="ECO:0000313" key="3">
    <source>
        <dbReference type="Proteomes" id="UP000324611"/>
    </source>
</evidence>
<accession>A0A5B2VLZ1</accession>
<dbReference type="PROSITE" id="PS51186">
    <property type="entry name" value="GNAT"/>
    <property type="match status" value="1"/>
</dbReference>
<organism evidence="2 3">
    <name type="scientific">Chitinophaga agrisoli</name>
    <dbReference type="NCBI Taxonomy" id="2607653"/>
    <lineage>
        <taxon>Bacteria</taxon>
        <taxon>Pseudomonadati</taxon>
        <taxon>Bacteroidota</taxon>
        <taxon>Chitinophagia</taxon>
        <taxon>Chitinophagales</taxon>
        <taxon>Chitinophagaceae</taxon>
        <taxon>Chitinophaga</taxon>
    </lineage>
</organism>
<reference evidence="2 3" key="1">
    <citation type="submission" date="2019-09" db="EMBL/GenBank/DDBJ databases">
        <title>Chitinophaga ginsengihumi sp. nov., isolated from soil of ginseng rhizosphere.</title>
        <authorList>
            <person name="Lee J."/>
        </authorList>
    </citation>
    <scope>NUCLEOTIDE SEQUENCE [LARGE SCALE GENOMIC DNA]</scope>
    <source>
        <strain evidence="2 3">BN140078</strain>
    </source>
</reference>
<name>A0A5B2VLZ1_9BACT</name>
<dbReference type="EMBL" id="VUOC01000004">
    <property type="protein sequence ID" value="KAA2239297.1"/>
    <property type="molecule type" value="Genomic_DNA"/>
</dbReference>
<dbReference type="Gene3D" id="3.40.630.30">
    <property type="match status" value="1"/>
</dbReference>
<dbReference type="InterPro" id="IPR036770">
    <property type="entry name" value="Ankyrin_rpt-contain_sf"/>
</dbReference>
<proteinExistence type="predicted"/>
<keyword evidence="3" id="KW-1185">Reference proteome</keyword>
<dbReference type="InterPro" id="IPR016181">
    <property type="entry name" value="Acyl_CoA_acyltransferase"/>
</dbReference>
<dbReference type="CDD" id="cd04301">
    <property type="entry name" value="NAT_SF"/>
    <property type="match status" value="1"/>
</dbReference>
<dbReference type="GO" id="GO:0016747">
    <property type="term" value="F:acyltransferase activity, transferring groups other than amino-acyl groups"/>
    <property type="evidence" value="ECO:0007669"/>
    <property type="project" value="InterPro"/>
</dbReference>
<dbReference type="Pfam" id="PF00583">
    <property type="entry name" value="Acetyltransf_1"/>
    <property type="match status" value="1"/>
</dbReference>